<feature type="region of interest" description="Disordered" evidence="10">
    <location>
        <begin position="1"/>
        <end position="24"/>
    </location>
</feature>
<dbReference type="GO" id="GO:0032259">
    <property type="term" value="P:methylation"/>
    <property type="evidence" value="ECO:0007669"/>
    <property type="project" value="UniProtKB-KW"/>
</dbReference>
<feature type="binding site" evidence="9">
    <location>
        <position position="108"/>
    </location>
    <ligand>
        <name>S-adenosyl-L-methionine</name>
        <dbReference type="ChEBI" id="CHEBI:59789"/>
    </ligand>
</feature>
<evidence type="ECO:0000256" key="5">
    <source>
        <dbReference type="ARBA" id="ARBA00022603"/>
    </source>
</evidence>
<evidence type="ECO:0000313" key="11">
    <source>
        <dbReference type="EMBL" id="KAJ3181713.1"/>
    </source>
</evidence>
<comment type="function">
    <text evidence="8">Methylates the carboxyl group of the C-terminal leucine residue of protein phosphatase 2A catalytic subunits to form alpha-leucine ester residues.</text>
</comment>
<protein>
    <recommendedName>
        <fullName evidence="4 8">Leucine carboxyl methyltransferase 1</fullName>
        <ecNumber evidence="3 8">2.1.1.233</ecNumber>
    </recommendedName>
</protein>
<dbReference type="Pfam" id="PF04072">
    <property type="entry name" value="LCM"/>
    <property type="match status" value="1"/>
</dbReference>
<keyword evidence="5 8" id="KW-0489">Methyltransferase</keyword>
<evidence type="ECO:0000256" key="7">
    <source>
        <dbReference type="ARBA" id="ARBA00022691"/>
    </source>
</evidence>
<dbReference type="InterPro" id="IPR007213">
    <property type="entry name" value="Ppm1/Ppm2/Tcmp"/>
</dbReference>
<keyword evidence="6 8" id="KW-0808">Transferase</keyword>
<accession>A0AAD5TN51</accession>
<dbReference type="PANTHER" id="PTHR13600:SF21">
    <property type="entry name" value="LEUCINE CARBOXYL METHYLTRANSFERASE 1"/>
    <property type="match status" value="1"/>
</dbReference>
<dbReference type="InterPro" id="IPR016651">
    <property type="entry name" value="LCMT1"/>
</dbReference>
<proteinExistence type="inferred from homology"/>
<feature type="binding site" evidence="9">
    <location>
        <position position="80"/>
    </location>
    <ligand>
        <name>S-adenosyl-L-methionine</name>
        <dbReference type="ChEBI" id="CHEBI:59789"/>
    </ligand>
</feature>
<feature type="binding site" evidence="9">
    <location>
        <position position="205"/>
    </location>
    <ligand>
        <name>S-adenosyl-L-methionine</name>
        <dbReference type="ChEBI" id="CHEBI:59789"/>
    </ligand>
</feature>
<dbReference type="Gene3D" id="3.40.50.150">
    <property type="entry name" value="Vaccinia Virus protein VP39"/>
    <property type="match status" value="1"/>
</dbReference>
<dbReference type="EMBL" id="JADGJQ010000011">
    <property type="protein sequence ID" value="KAJ3181713.1"/>
    <property type="molecule type" value="Genomic_DNA"/>
</dbReference>
<dbReference type="AlphaFoldDB" id="A0AAD5TN51"/>
<organism evidence="11 12">
    <name type="scientific">Geranomyces variabilis</name>
    <dbReference type="NCBI Taxonomy" id="109894"/>
    <lineage>
        <taxon>Eukaryota</taxon>
        <taxon>Fungi</taxon>
        <taxon>Fungi incertae sedis</taxon>
        <taxon>Chytridiomycota</taxon>
        <taxon>Chytridiomycota incertae sedis</taxon>
        <taxon>Chytridiomycetes</taxon>
        <taxon>Spizellomycetales</taxon>
        <taxon>Powellomycetaceae</taxon>
        <taxon>Geranomyces</taxon>
    </lineage>
</organism>
<keyword evidence="12" id="KW-1185">Reference proteome</keyword>
<evidence type="ECO:0000313" key="12">
    <source>
        <dbReference type="Proteomes" id="UP001212152"/>
    </source>
</evidence>
<dbReference type="GO" id="GO:0018423">
    <property type="term" value="F:protein C-terminal leucine carboxyl O-methyltransferase activity"/>
    <property type="evidence" value="ECO:0007669"/>
    <property type="project" value="UniProtKB-EC"/>
</dbReference>
<evidence type="ECO:0000256" key="1">
    <source>
        <dbReference type="ARBA" id="ARBA00000724"/>
    </source>
</evidence>
<dbReference type="SUPFAM" id="SSF53335">
    <property type="entry name" value="S-adenosyl-L-methionine-dependent methyltransferases"/>
    <property type="match status" value="1"/>
</dbReference>
<evidence type="ECO:0000256" key="8">
    <source>
        <dbReference type="PIRNR" id="PIRNR016305"/>
    </source>
</evidence>
<evidence type="ECO:0000256" key="9">
    <source>
        <dbReference type="PIRSR" id="PIRSR016305-1"/>
    </source>
</evidence>
<evidence type="ECO:0000256" key="2">
    <source>
        <dbReference type="ARBA" id="ARBA00010703"/>
    </source>
</evidence>
<evidence type="ECO:0000256" key="6">
    <source>
        <dbReference type="ARBA" id="ARBA00022679"/>
    </source>
</evidence>
<comment type="caution">
    <text evidence="11">The sequence shown here is derived from an EMBL/GenBank/DDBJ whole genome shotgun (WGS) entry which is preliminary data.</text>
</comment>
<dbReference type="Proteomes" id="UP001212152">
    <property type="component" value="Unassembled WGS sequence"/>
</dbReference>
<dbReference type="InterPro" id="IPR029063">
    <property type="entry name" value="SAM-dependent_MTases_sf"/>
</dbReference>
<reference evidence="11" key="1">
    <citation type="submission" date="2020-05" db="EMBL/GenBank/DDBJ databases">
        <title>Phylogenomic resolution of chytrid fungi.</title>
        <authorList>
            <person name="Stajich J.E."/>
            <person name="Amses K."/>
            <person name="Simmons R."/>
            <person name="Seto K."/>
            <person name="Myers J."/>
            <person name="Bonds A."/>
            <person name="Quandt C.A."/>
            <person name="Barry K."/>
            <person name="Liu P."/>
            <person name="Grigoriev I."/>
            <person name="Longcore J.E."/>
            <person name="James T.Y."/>
        </authorList>
    </citation>
    <scope>NUCLEOTIDE SEQUENCE</scope>
    <source>
        <strain evidence="11">JEL0379</strain>
    </source>
</reference>
<gene>
    <name evidence="11" type="primary">PPM1</name>
    <name evidence="11" type="ORF">HDU87_000731</name>
</gene>
<feature type="binding site" evidence="9">
    <location>
        <begin position="177"/>
        <end position="178"/>
    </location>
    <ligand>
        <name>S-adenosyl-L-methionine</name>
        <dbReference type="ChEBI" id="CHEBI:59789"/>
    </ligand>
</feature>
<name>A0AAD5TN51_9FUNG</name>
<comment type="catalytic activity">
    <reaction evidence="1 8">
        <text>[phosphatase 2A protein]-C-terminal L-leucine + S-adenosyl-L-methionine = [phosphatase 2A protein]-C-terminal L-leucine methyl ester + S-adenosyl-L-homocysteine</text>
        <dbReference type="Rhea" id="RHEA:48544"/>
        <dbReference type="Rhea" id="RHEA-COMP:12134"/>
        <dbReference type="Rhea" id="RHEA-COMP:12135"/>
        <dbReference type="ChEBI" id="CHEBI:57856"/>
        <dbReference type="ChEBI" id="CHEBI:59789"/>
        <dbReference type="ChEBI" id="CHEBI:90516"/>
        <dbReference type="ChEBI" id="CHEBI:90517"/>
        <dbReference type="EC" id="2.1.1.233"/>
    </reaction>
</comment>
<dbReference type="EC" id="2.1.1.233" evidence="3 8"/>
<comment type="similarity">
    <text evidence="2 8">Belongs to the methyltransferase superfamily. LCMT family.</text>
</comment>
<evidence type="ECO:0000256" key="10">
    <source>
        <dbReference type="SAM" id="MobiDB-lite"/>
    </source>
</evidence>
<dbReference type="PIRSF" id="PIRSF016305">
    <property type="entry name" value="LCM_mtfrase"/>
    <property type="match status" value="1"/>
</dbReference>
<dbReference type="PANTHER" id="PTHR13600">
    <property type="entry name" value="LEUCINE CARBOXYL METHYLTRANSFERASE"/>
    <property type="match status" value="1"/>
</dbReference>
<evidence type="ECO:0000256" key="4">
    <source>
        <dbReference type="ARBA" id="ARBA00017497"/>
    </source>
</evidence>
<sequence>MASPLRSPLGVPSPRPAPGIGGASGRILAGDDVIRGTNDDAAVSRLAAVNLGYLTDPHASLFVRRPQKRPPVINRGTYTRARALDDLIQRFLSSGDGDPRTKQIVSLGAGSDTRYFLLKQAGKQPGRYFEIDFPEITGKKAQTICKNPALAQTIGAYTLACGGIELHGADYHLIAGDLRNFATDISQKLHDAGFQPDAPTLFLSECVLVYLAPSTSEQILRAAAAMVRSGVYVVYEQIHPDDKFGQTMLQNLRMRGIELPGLTRWPDLDAQRRRFKECGWGDRCDAVDLNHYWDTVPVEEKERIAGLEIFDEIEEWMLLSAHYCVAWGAKDGVKNA</sequence>
<keyword evidence="7 8" id="KW-0949">S-adenosyl-L-methionine</keyword>
<evidence type="ECO:0000256" key="3">
    <source>
        <dbReference type="ARBA" id="ARBA00012834"/>
    </source>
</evidence>